<gene>
    <name evidence="2" type="ORF">DL1_10910</name>
</gene>
<dbReference type="eggNOG" id="COG4313">
    <property type="taxonomic scope" value="Bacteria"/>
</dbReference>
<organism evidence="2 3">
    <name type="scientific">Thioclava dalianensis</name>
    <dbReference type="NCBI Taxonomy" id="1185766"/>
    <lineage>
        <taxon>Bacteria</taxon>
        <taxon>Pseudomonadati</taxon>
        <taxon>Pseudomonadota</taxon>
        <taxon>Alphaproteobacteria</taxon>
        <taxon>Rhodobacterales</taxon>
        <taxon>Paracoccaceae</taxon>
        <taxon>Thioclava</taxon>
    </lineage>
</organism>
<proteinExistence type="predicted"/>
<evidence type="ECO:0000313" key="3">
    <source>
        <dbReference type="Proteomes" id="UP000027725"/>
    </source>
</evidence>
<comment type="caution">
    <text evidence="2">The sequence shown here is derived from an EMBL/GenBank/DDBJ whole genome shotgun (WGS) entry which is preliminary data.</text>
</comment>
<dbReference type="Pfam" id="PF13557">
    <property type="entry name" value="Phenol_MetA_deg"/>
    <property type="match status" value="1"/>
</dbReference>
<dbReference type="InterPro" id="IPR025737">
    <property type="entry name" value="FApF"/>
</dbReference>
<keyword evidence="1" id="KW-0732">Signal</keyword>
<dbReference type="AlphaFoldDB" id="A0A074TM18"/>
<name>A0A074TM18_9RHOB</name>
<keyword evidence="3" id="KW-1185">Reference proteome</keyword>
<dbReference type="OrthoDB" id="109533at2"/>
<evidence type="ECO:0008006" key="4">
    <source>
        <dbReference type="Google" id="ProtNLM"/>
    </source>
</evidence>
<feature type="chain" id="PRO_5001700036" description="Phenol degradation protein meta" evidence="1">
    <location>
        <begin position="22"/>
        <end position="298"/>
    </location>
</feature>
<feature type="signal peptide" evidence="1">
    <location>
        <begin position="1"/>
        <end position="21"/>
    </location>
</feature>
<accession>A0A074TM18</accession>
<dbReference type="RefSeq" id="WP_038062705.1">
    <property type="nucleotide sequence ID" value="NZ_FOVB01000003.1"/>
</dbReference>
<dbReference type="EMBL" id="JHEH01000003">
    <property type="protein sequence ID" value="KEP71205.1"/>
    <property type="molecule type" value="Genomic_DNA"/>
</dbReference>
<protein>
    <recommendedName>
        <fullName evidence="4">Phenol degradation protein meta</fullName>
    </recommendedName>
</protein>
<reference evidence="2 3" key="1">
    <citation type="submission" date="2014-03" db="EMBL/GenBank/DDBJ databases">
        <title>The draft genome sequence of Thioclava dalianensis DLFJ1-1.</title>
        <authorList>
            <person name="Lai Q."/>
            <person name="Shao Z."/>
        </authorList>
    </citation>
    <scope>NUCLEOTIDE SEQUENCE [LARGE SCALE GENOMIC DNA]</scope>
    <source>
        <strain evidence="2 3">DLFJ1-1</strain>
    </source>
</reference>
<dbReference type="STRING" id="1185766.SAMN05216224_103113"/>
<sequence length="298" mass="31214">MMKKTLALAAMLALSAPMAMAREPGSPPLTPTGATVGIPTGAAPPPGFYFSINGTAQRGNIVDGSGHPLPVKVKVAYSVLTLQYAGTQTILGGRYSALAIVPFVHVAQTTPGGKSSKNSVGDISLIPLNLTWMVRPGIFVSTGLTLGLPTGSFDVTGVRPNIGSNSYSAGLSASYSYLRDGWNLTAQATYYVYGKNKDTDYHSGNEIQVDWTAMKDLGGFSAGLVGYGRWQLTSDRNHGAYYGGTTLGKAGEVGMGLGVSTKLGKGSLSAYYMTDIYARNTLENDGVFKLTYAIPLGK</sequence>
<dbReference type="Proteomes" id="UP000027725">
    <property type="component" value="Unassembled WGS sequence"/>
</dbReference>
<evidence type="ECO:0000256" key="1">
    <source>
        <dbReference type="SAM" id="SignalP"/>
    </source>
</evidence>
<evidence type="ECO:0000313" key="2">
    <source>
        <dbReference type="EMBL" id="KEP71205.1"/>
    </source>
</evidence>